<sequence length="132" mass="14916">MLAHQGVSNMKIAEVLSTTQNTVRKWRIRWLTGYEELCAYEQAKTRSTPKLLSKMLGMLSDDSRSGAPMRISLSEKENLVALACKKPKDFNIPFTHWNRDLLASFAMENGIVKKISPSYVSRILKKTGHTSS</sequence>
<evidence type="ECO:0000313" key="1">
    <source>
        <dbReference type="EMBL" id="EAY32074.1"/>
    </source>
</evidence>
<comment type="caution">
    <text evidence="1">The sequence shown here is derived from an EMBL/GenBank/DDBJ whole genome shotgun (WGS) entry which is preliminary data.</text>
</comment>
<dbReference type="Proteomes" id="UP000004095">
    <property type="component" value="Unassembled WGS sequence"/>
</dbReference>
<evidence type="ECO:0000313" key="2">
    <source>
        <dbReference type="Proteomes" id="UP000004095"/>
    </source>
</evidence>
<keyword evidence="2" id="KW-1185">Reference proteome</keyword>
<gene>
    <name evidence="1" type="ORF">M23134_02103</name>
</gene>
<organism evidence="1 2">
    <name type="scientific">Microscilla marina ATCC 23134</name>
    <dbReference type="NCBI Taxonomy" id="313606"/>
    <lineage>
        <taxon>Bacteria</taxon>
        <taxon>Pseudomonadati</taxon>
        <taxon>Bacteroidota</taxon>
        <taxon>Cytophagia</taxon>
        <taxon>Cytophagales</taxon>
        <taxon>Microscillaceae</taxon>
        <taxon>Microscilla</taxon>
    </lineage>
</organism>
<dbReference type="eggNOG" id="COG3415">
    <property type="taxonomic scope" value="Bacteria"/>
</dbReference>
<reference evidence="1 2" key="1">
    <citation type="submission" date="2007-01" db="EMBL/GenBank/DDBJ databases">
        <authorList>
            <person name="Haygood M."/>
            <person name="Podell S."/>
            <person name="Anderson C."/>
            <person name="Hopkinson B."/>
            <person name="Roe K."/>
            <person name="Barbeau K."/>
            <person name="Gaasterland T."/>
            <person name="Ferriera S."/>
            <person name="Johnson J."/>
            <person name="Kravitz S."/>
            <person name="Beeson K."/>
            <person name="Sutton G."/>
            <person name="Rogers Y.-H."/>
            <person name="Friedman R."/>
            <person name="Frazier M."/>
            <person name="Venter J.C."/>
        </authorList>
    </citation>
    <scope>NUCLEOTIDE SEQUENCE [LARGE SCALE GENOMIC DNA]</scope>
    <source>
        <strain evidence="1 2">ATCC 23134</strain>
    </source>
</reference>
<dbReference type="Pfam" id="PF13565">
    <property type="entry name" value="HTH_32"/>
    <property type="match status" value="1"/>
</dbReference>
<dbReference type="SUPFAM" id="SSF46689">
    <property type="entry name" value="Homeodomain-like"/>
    <property type="match status" value="1"/>
</dbReference>
<name>A1ZCS2_MICM2</name>
<dbReference type="InterPro" id="IPR009057">
    <property type="entry name" value="Homeodomain-like_sf"/>
</dbReference>
<evidence type="ECO:0008006" key="3">
    <source>
        <dbReference type="Google" id="ProtNLM"/>
    </source>
</evidence>
<proteinExistence type="predicted"/>
<dbReference type="AlphaFoldDB" id="A1ZCS2"/>
<dbReference type="EMBL" id="AAWS01000001">
    <property type="protein sequence ID" value="EAY32074.1"/>
    <property type="molecule type" value="Genomic_DNA"/>
</dbReference>
<protein>
    <recommendedName>
        <fullName evidence="3">Transposase</fullName>
    </recommendedName>
</protein>
<accession>A1ZCS2</accession>